<dbReference type="GO" id="GO:0016887">
    <property type="term" value="F:ATP hydrolysis activity"/>
    <property type="evidence" value="ECO:0007669"/>
    <property type="project" value="InterPro"/>
</dbReference>
<keyword evidence="5 7" id="KW-1133">Transmembrane helix</keyword>
<organism evidence="9 10">
    <name type="scientific">Folsomia candida</name>
    <name type="common">Springtail</name>
    <dbReference type="NCBI Taxonomy" id="158441"/>
    <lineage>
        <taxon>Eukaryota</taxon>
        <taxon>Metazoa</taxon>
        <taxon>Ecdysozoa</taxon>
        <taxon>Arthropoda</taxon>
        <taxon>Hexapoda</taxon>
        <taxon>Collembola</taxon>
        <taxon>Entomobryomorpha</taxon>
        <taxon>Isotomoidea</taxon>
        <taxon>Isotomidae</taxon>
        <taxon>Proisotominae</taxon>
        <taxon>Folsomia</taxon>
    </lineage>
</organism>
<dbReference type="InterPro" id="IPR003593">
    <property type="entry name" value="AAA+_ATPase"/>
</dbReference>
<dbReference type="InterPro" id="IPR013525">
    <property type="entry name" value="ABC2_TM"/>
</dbReference>
<dbReference type="CDD" id="cd03230">
    <property type="entry name" value="ABC_DR_subfamily_A"/>
    <property type="match status" value="1"/>
</dbReference>
<evidence type="ECO:0000256" key="7">
    <source>
        <dbReference type="SAM" id="Phobius"/>
    </source>
</evidence>
<dbReference type="InterPro" id="IPR003439">
    <property type="entry name" value="ABC_transporter-like_ATP-bd"/>
</dbReference>
<keyword evidence="3" id="KW-0547">Nucleotide-binding</keyword>
<keyword evidence="4" id="KW-0067">ATP-binding</keyword>
<dbReference type="EMBL" id="LNIX01000001">
    <property type="protein sequence ID" value="OXA64810.1"/>
    <property type="molecule type" value="Genomic_DNA"/>
</dbReference>
<dbReference type="AlphaFoldDB" id="A0A226F651"/>
<dbReference type="PANTHER" id="PTHR43038:SF3">
    <property type="entry name" value="ABC TRANSPORTER G FAMILY MEMBER 20 ISOFORM X1"/>
    <property type="match status" value="1"/>
</dbReference>
<evidence type="ECO:0000256" key="5">
    <source>
        <dbReference type="ARBA" id="ARBA00022989"/>
    </source>
</evidence>
<feature type="transmembrane region" description="Helical" evidence="7">
    <location>
        <begin position="672"/>
        <end position="692"/>
    </location>
</feature>
<evidence type="ECO:0000256" key="2">
    <source>
        <dbReference type="ARBA" id="ARBA00022692"/>
    </source>
</evidence>
<protein>
    <submittedName>
        <fullName evidence="9">ABC transporter G family member 23</fullName>
    </submittedName>
</protein>
<gene>
    <name evidence="9" type="ORF">Fcan01_03101</name>
</gene>
<dbReference type="Gene3D" id="3.40.50.300">
    <property type="entry name" value="P-loop containing nucleotide triphosphate hydrolases"/>
    <property type="match status" value="1"/>
</dbReference>
<dbReference type="GO" id="GO:0016020">
    <property type="term" value="C:membrane"/>
    <property type="evidence" value="ECO:0007669"/>
    <property type="project" value="UniProtKB-SubCell"/>
</dbReference>
<evidence type="ECO:0000256" key="1">
    <source>
        <dbReference type="ARBA" id="ARBA00004141"/>
    </source>
</evidence>
<dbReference type="PROSITE" id="PS50893">
    <property type="entry name" value="ABC_TRANSPORTER_2"/>
    <property type="match status" value="1"/>
</dbReference>
<comment type="subcellular location">
    <subcellularLocation>
        <location evidence="1">Membrane</location>
        <topology evidence="1">Multi-pass membrane protein</topology>
    </subcellularLocation>
</comment>
<dbReference type="Pfam" id="PF00005">
    <property type="entry name" value="ABC_tran"/>
    <property type="match status" value="1"/>
</dbReference>
<keyword evidence="2 7" id="KW-0812">Transmembrane</keyword>
<comment type="caution">
    <text evidence="9">The sequence shown here is derived from an EMBL/GenBank/DDBJ whole genome shotgun (WGS) entry which is preliminary data.</text>
</comment>
<dbReference type="Pfam" id="PF12698">
    <property type="entry name" value="ABC2_membrane_3"/>
    <property type="match status" value="1"/>
</dbReference>
<sequence>MGDAYRSKSTFDADLFCSVAGHKMTICRSEGNKGDDIGVVNSLPAIEVRNAHKSFGSKIHVLQNLNLKVETGSIYSLLGSSGCGKTTVLSCIVGLQKLDRGHINVFGEPPGSGCGVPGPQVGYMPQEISLYNEFSIEESLNYYGRLYGMSSANMKDSMESILRLLELPCASRRICTLSGGQRRRVSFAIAVIHRPPLLILDEPTVGVDPLLRESIWSFLRQLVSMQRTSVLITTHYIQEANYSTTIGVMRSGRLLVEASPQDLMAQFKLPLLEQIVLTLCQNDAKSTPEQCHKNLKRVGMNSSCEDIENPKEHHVSLQKYTRGINYYSNIFSIGGGKSMTLKDGMGFARKCDKESNSKSSCDSSLQDIGKNRGDADLCCRDAVSSINRIKALTIKNFVVLLRSVPSVHFVVPAIQIVLICLAIGPDPKKLGFGVINEEMIANGFPTDAPCVPNPGCGVALSCRYLSMLPNESLHLKSYTNVSDALEDIRMGTIWGYLQFPKNFSAYLIDRGGNPAFALDETYDGSRITFEMDMSNQQIGHNLKRIFIEAFYTFIVQVTLDCNLNPRQVELPLNFKTPIYGSDGTSFSEFLAPSVFLGLLFFFPLCSSGIAYISEKKSGTLFRSLVAGVTTGEIMVAFLISQIAVLMTQSGLAFLILNVVFKIPILGSVPLGLSLAVLVGVGGMSMGFLISVICQEEIQAVLLAIGFFFPNFLLAGMVWPIQGMPIVLQYIAYLL</sequence>
<evidence type="ECO:0000259" key="8">
    <source>
        <dbReference type="PROSITE" id="PS50893"/>
    </source>
</evidence>
<proteinExistence type="predicted"/>
<dbReference type="InterPro" id="IPR017871">
    <property type="entry name" value="ABC_transporter-like_CS"/>
</dbReference>
<reference evidence="9 10" key="1">
    <citation type="submission" date="2015-12" db="EMBL/GenBank/DDBJ databases">
        <title>The genome of Folsomia candida.</title>
        <authorList>
            <person name="Faddeeva A."/>
            <person name="Derks M.F."/>
            <person name="Anvar Y."/>
            <person name="Smit S."/>
            <person name="Van Straalen N."/>
            <person name="Roelofs D."/>
        </authorList>
    </citation>
    <scope>NUCLEOTIDE SEQUENCE [LARGE SCALE GENOMIC DNA]</scope>
    <source>
        <strain evidence="9 10">VU population</strain>
        <tissue evidence="9">Whole body</tissue>
    </source>
</reference>
<keyword evidence="6 7" id="KW-0472">Membrane</keyword>
<evidence type="ECO:0000313" key="9">
    <source>
        <dbReference type="EMBL" id="OXA64810.1"/>
    </source>
</evidence>
<feature type="domain" description="ABC transporter" evidence="8">
    <location>
        <begin position="46"/>
        <end position="276"/>
    </location>
</feature>
<dbReference type="PROSITE" id="PS00211">
    <property type="entry name" value="ABC_TRANSPORTER_1"/>
    <property type="match status" value="1"/>
</dbReference>
<feature type="transmembrane region" description="Helical" evidence="7">
    <location>
        <begin position="589"/>
        <end position="612"/>
    </location>
</feature>
<evidence type="ECO:0000313" key="10">
    <source>
        <dbReference type="Proteomes" id="UP000198287"/>
    </source>
</evidence>
<evidence type="ECO:0000256" key="4">
    <source>
        <dbReference type="ARBA" id="ARBA00022840"/>
    </source>
</evidence>
<feature type="transmembrane region" description="Helical" evidence="7">
    <location>
        <begin position="633"/>
        <end position="660"/>
    </location>
</feature>
<dbReference type="SMART" id="SM00382">
    <property type="entry name" value="AAA"/>
    <property type="match status" value="1"/>
</dbReference>
<dbReference type="GO" id="GO:0005524">
    <property type="term" value="F:ATP binding"/>
    <property type="evidence" value="ECO:0007669"/>
    <property type="project" value="UniProtKB-KW"/>
</dbReference>
<dbReference type="PANTHER" id="PTHR43038">
    <property type="entry name" value="ATP-BINDING CASSETTE, SUB-FAMILY H, MEMBER 1"/>
    <property type="match status" value="1"/>
</dbReference>
<feature type="transmembrane region" description="Helical" evidence="7">
    <location>
        <begin position="699"/>
        <end position="720"/>
    </location>
</feature>
<evidence type="ECO:0000256" key="6">
    <source>
        <dbReference type="ARBA" id="ARBA00023136"/>
    </source>
</evidence>
<dbReference type="GO" id="GO:0140359">
    <property type="term" value="F:ABC-type transporter activity"/>
    <property type="evidence" value="ECO:0007669"/>
    <property type="project" value="InterPro"/>
</dbReference>
<dbReference type="SUPFAM" id="SSF52540">
    <property type="entry name" value="P-loop containing nucleoside triphosphate hydrolases"/>
    <property type="match status" value="1"/>
</dbReference>
<dbReference type="OrthoDB" id="10255969at2759"/>
<dbReference type="Proteomes" id="UP000198287">
    <property type="component" value="Unassembled WGS sequence"/>
</dbReference>
<evidence type="ECO:0000256" key="3">
    <source>
        <dbReference type="ARBA" id="ARBA00022741"/>
    </source>
</evidence>
<dbReference type="InterPro" id="IPR027417">
    <property type="entry name" value="P-loop_NTPase"/>
</dbReference>
<keyword evidence="10" id="KW-1185">Reference proteome</keyword>
<accession>A0A226F651</accession>
<name>A0A226F651_FOLCA</name>